<comment type="subunit">
    <text evidence="12">Homodimer. The tRNA molecule binds across the dimer.</text>
</comment>
<feature type="binding site" evidence="13">
    <location>
        <position position="233"/>
    </location>
    <ligand>
        <name>L-serine</name>
        <dbReference type="ChEBI" id="CHEBI:33384"/>
    </ligand>
</feature>
<comment type="catalytic activity">
    <reaction evidence="10 12">
        <text>tRNA(Sec) + L-serine + ATP = L-seryl-tRNA(Sec) + AMP + diphosphate + H(+)</text>
        <dbReference type="Rhea" id="RHEA:42580"/>
        <dbReference type="Rhea" id="RHEA-COMP:9742"/>
        <dbReference type="Rhea" id="RHEA-COMP:10128"/>
        <dbReference type="ChEBI" id="CHEBI:15378"/>
        <dbReference type="ChEBI" id="CHEBI:30616"/>
        <dbReference type="ChEBI" id="CHEBI:33019"/>
        <dbReference type="ChEBI" id="CHEBI:33384"/>
        <dbReference type="ChEBI" id="CHEBI:78442"/>
        <dbReference type="ChEBI" id="CHEBI:78533"/>
        <dbReference type="ChEBI" id="CHEBI:456215"/>
        <dbReference type="EC" id="6.1.1.11"/>
    </reaction>
</comment>
<dbReference type="SUPFAM" id="SSF46589">
    <property type="entry name" value="tRNA-binding arm"/>
    <property type="match status" value="1"/>
</dbReference>
<keyword evidence="15" id="KW-0175">Coiled coil</keyword>
<feature type="binding site" evidence="13">
    <location>
        <position position="385"/>
    </location>
    <ligand>
        <name>L-serine</name>
        <dbReference type="ChEBI" id="CHEBI:33384"/>
    </ligand>
</feature>
<dbReference type="InterPro" id="IPR042103">
    <property type="entry name" value="SerRS_1_N_sf"/>
</dbReference>
<feature type="binding site" evidence="12 13">
    <location>
        <position position="287"/>
    </location>
    <ligand>
        <name>L-serine</name>
        <dbReference type="ChEBI" id="CHEBI:33384"/>
    </ligand>
</feature>
<keyword evidence="8 12" id="KW-0648">Protein biosynthesis</keyword>
<dbReference type="InterPro" id="IPR010978">
    <property type="entry name" value="tRNA-bd_arm"/>
</dbReference>
<dbReference type="PANTHER" id="PTHR43697:SF1">
    <property type="entry name" value="SERINE--TRNA LIGASE"/>
    <property type="match status" value="1"/>
</dbReference>
<evidence type="ECO:0000256" key="8">
    <source>
        <dbReference type="ARBA" id="ARBA00022917"/>
    </source>
</evidence>
<sequence length="426" mass="47076">MLDLKRIRFETDAVKQELAKRGDPDVAGQIDQVIALDAERRAVIQDVEGLKARRNQTSKEIADRKKAGEDAGELIAAMKEVSDRIGEFDRQLTAAEAQIEELLLLIPNTPLPEVPAGDESANESIRSWGEPLSAAPWRKPHWELGVELSVLDLERGARLSGSGFPVYTGLGARLQRALVNLMVDTHVREHGYREVTPPYLVRGQAMRGTGQLPKLADDAYQVAGDDDLWLIPTAEVPLTNLHGGEVLGPDDLPRRFVGYTPCFRREAGAAGRDTRGIIRVHQFDKVEMVRLERPEDSGAALDELTGHAERILQTLGLAYRVMLLAAGDMAGSSAMTYDLEVWSPGVERWLEVSSCSNCTDYQARRADIRFRREAGGKPEYVHTLNGSGLALPRTVIAVLENYQREDGSVELPEALHPYMGCSRIEP</sequence>
<evidence type="ECO:0000256" key="7">
    <source>
        <dbReference type="ARBA" id="ARBA00022840"/>
    </source>
</evidence>
<feature type="binding site" evidence="12 14">
    <location>
        <begin position="351"/>
        <end position="354"/>
    </location>
    <ligand>
        <name>ATP</name>
        <dbReference type="ChEBI" id="CHEBI:30616"/>
    </ligand>
</feature>
<evidence type="ECO:0000256" key="13">
    <source>
        <dbReference type="PIRSR" id="PIRSR001529-1"/>
    </source>
</evidence>
<dbReference type="PRINTS" id="PR00981">
    <property type="entry name" value="TRNASYNTHSER"/>
</dbReference>
<dbReference type="PANTHER" id="PTHR43697">
    <property type="entry name" value="SERYL-TRNA SYNTHETASE"/>
    <property type="match status" value="1"/>
</dbReference>
<comment type="domain">
    <text evidence="12">Consists of two distinct domains, a catalytic core and a N-terminal extension that is involved in tRNA binding.</text>
</comment>
<dbReference type="Gene3D" id="1.10.287.40">
    <property type="entry name" value="Serine-tRNA synthetase, tRNA binding domain"/>
    <property type="match status" value="1"/>
</dbReference>
<comment type="caution">
    <text evidence="17">The sequence shown here is derived from an EMBL/GenBank/DDBJ whole genome shotgun (WGS) entry which is preliminary data.</text>
</comment>
<feature type="binding site" evidence="12">
    <location>
        <position position="280"/>
    </location>
    <ligand>
        <name>ATP</name>
        <dbReference type="ChEBI" id="CHEBI:30616"/>
    </ligand>
</feature>
<evidence type="ECO:0000313" key="17">
    <source>
        <dbReference type="EMBL" id="NIR76231.1"/>
    </source>
</evidence>
<dbReference type="Pfam" id="PF02403">
    <property type="entry name" value="Seryl_tRNA_N"/>
    <property type="match status" value="1"/>
</dbReference>
<dbReference type="SUPFAM" id="SSF55681">
    <property type="entry name" value="Class II aaRS and biotin synthetases"/>
    <property type="match status" value="1"/>
</dbReference>
<keyword evidence="5 12" id="KW-0436">Ligase</keyword>
<feature type="coiled-coil region" evidence="15">
    <location>
        <begin position="78"/>
        <end position="105"/>
    </location>
</feature>
<dbReference type="InterPro" id="IPR045864">
    <property type="entry name" value="aa-tRNA-synth_II/BPL/LPL"/>
</dbReference>
<evidence type="ECO:0000256" key="15">
    <source>
        <dbReference type="SAM" id="Coils"/>
    </source>
</evidence>
<dbReference type="GO" id="GO:0004828">
    <property type="term" value="F:serine-tRNA ligase activity"/>
    <property type="evidence" value="ECO:0007669"/>
    <property type="project" value="UniProtKB-UniRule"/>
</dbReference>
<dbReference type="GO" id="GO:0016260">
    <property type="term" value="P:selenocysteine biosynthetic process"/>
    <property type="evidence" value="ECO:0007669"/>
    <property type="project" value="UniProtKB-UniRule"/>
</dbReference>
<dbReference type="InterPro" id="IPR033729">
    <property type="entry name" value="SerRS_core"/>
</dbReference>
<dbReference type="InterPro" id="IPR002314">
    <property type="entry name" value="aa-tRNA-synt_IIb"/>
</dbReference>
<dbReference type="Pfam" id="PF00587">
    <property type="entry name" value="tRNA-synt_2b"/>
    <property type="match status" value="1"/>
</dbReference>
<evidence type="ECO:0000259" key="16">
    <source>
        <dbReference type="PROSITE" id="PS50862"/>
    </source>
</evidence>
<evidence type="ECO:0000256" key="6">
    <source>
        <dbReference type="ARBA" id="ARBA00022741"/>
    </source>
</evidence>
<feature type="domain" description="Aminoacyl-transfer RNA synthetases class-II family profile" evidence="16">
    <location>
        <begin position="173"/>
        <end position="412"/>
    </location>
</feature>
<evidence type="ECO:0000256" key="11">
    <source>
        <dbReference type="ARBA" id="ARBA00048823"/>
    </source>
</evidence>
<dbReference type="Proteomes" id="UP000702544">
    <property type="component" value="Unassembled WGS sequence"/>
</dbReference>
<organism evidence="17 18">
    <name type="scientific">Candidatus Kutchimonas denitrificans</name>
    <dbReference type="NCBI Taxonomy" id="3056748"/>
    <lineage>
        <taxon>Bacteria</taxon>
        <taxon>Pseudomonadati</taxon>
        <taxon>Gemmatimonadota</taxon>
        <taxon>Gemmatimonadia</taxon>
        <taxon>Candidatus Palauibacterales</taxon>
        <taxon>Candidatus Palauibacteraceae</taxon>
        <taxon>Candidatus Kutchimonas</taxon>
    </lineage>
</organism>
<dbReference type="InterPro" id="IPR015866">
    <property type="entry name" value="Ser-tRNA-synth_1_N"/>
</dbReference>
<accession>A0AAE5CA84</accession>
<evidence type="ECO:0000256" key="1">
    <source>
        <dbReference type="ARBA" id="ARBA00004496"/>
    </source>
</evidence>
<dbReference type="PIRSF" id="PIRSF001529">
    <property type="entry name" value="Ser-tRNA-synth_IIa"/>
    <property type="match status" value="1"/>
</dbReference>
<dbReference type="CDD" id="cd00770">
    <property type="entry name" value="SerRS_core"/>
    <property type="match status" value="1"/>
</dbReference>
<comment type="similarity">
    <text evidence="3 12">Belongs to the class-II aminoacyl-tRNA synthetase family. Type-1 seryl-tRNA synthetase subfamily.</text>
</comment>
<keyword evidence="9 12" id="KW-0030">Aminoacyl-tRNA synthetase</keyword>
<dbReference type="EMBL" id="JAACAK010000114">
    <property type="protein sequence ID" value="NIR76231.1"/>
    <property type="molecule type" value="Genomic_DNA"/>
</dbReference>
<keyword evidence="6 12" id="KW-0547">Nucleotide-binding</keyword>
<dbReference type="AlphaFoldDB" id="A0AAE5CA84"/>
<evidence type="ECO:0000256" key="2">
    <source>
        <dbReference type="ARBA" id="ARBA00005045"/>
    </source>
</evidence>
<evidence type="ECO:0000256" key="4">
    <source>
        <dbReference type="ARBA" id="ARBA00022490"/>
    </source>
</evidence>
<feature type="binding site" evidence="14">
    <location>
        <begin position="280"/>
        <end position="283"/>
    </location>
    <ligand>
        <name>ATP</name>
        <dbReference type="ChEBI" id="CHEBI:30616"/>
    </ligand>
</feature>
<dbReference type="NCBIfam" id="TIGR00414">
    <property type="entry name" value="serS"/>
    <property type="match status" value="1"/>
</dbReference>
<comment type="function">
    <text evidence="12">Catalyzes the attachment of serine to tRNA(Ser). Is also able to aminoacylate tRNA(Sec) with serine, to form the misacylated tRNA L-seryl-tRNA(Sec), which will be further converted into selenocysteinyl-tRNA(Sec).</text>
</comment>
<proteinExistence type="inferred from homology"/>
<feature type="binding site" evidence="12">
    <location>
        <position position="387"/>
    </location>
    <ligand>
        <name>L-serine</name>
        <dbReference type="ChEBI" id="CHEBI:33384"/>
    </ligand>
</feature>
<name>A0AAE5CA84_9BACT</name>
<dbReference type="HAMAP" id="MF_00176">
    <property type="entry name" value="Ser_tRNA_synth_type1"/>
    <property type="match status" value="1"/>
</dbReference>
<protein>
    <recommendedName>
        <fullName evidence="12">Serine--tRNA ligase</fullName>
        <ecNumber evidence="12">6.1.1.11</ecNumber>
    </recommendedName>
    <alternativeName>
        <fullName evidence="12">Seryl-tRNA synthetase</fullName>
        <shortName evidence="12">SerRS</shortName>
    </alternativeName>
    <alternativeName>
        <fullName evidence="12">Seryl-tRNA(Ser/Sec) synthetase</fullName>
    </alternativeName>
</protein>
<keyword evidence="4 12" id="KW-0963">Cytoplasm</keyword>
<comment type="pathway">
    <text evidence="2 12">Aminoacyl-tRNA biosynthesis; selenocysteinyl-tRNA(Sec) biosynthesis; L-seryl-tRNA(Sec) from L-serine and tRNA(Sec): step 1/1.</text>
</comment>
<evidence type="ECO:0000313" key="18">
    <source>
        <dbReference type="Proteomes" id="UP000702544"/>
    </source>
</evidence>
<comment type="subcellular location">
    <subcellularLocation>
        <location evidence="1 12">Cytoplasm</location>
    </subcellularLocation>
</comment>
<dbReference type="GO" id="GO:0006434">
    <property type="term" value="P:seryl-tRNA aminoacylation"/>
    <property type="evidence" value="ECO:0007669"/>
    <property type="project" value="UniProtKB-UniRule"/>
</dbReference>
<dbReference type="PROSITE" id="PS50862">
    <property type="entry name" value="AA_TRNA_LIGASE_II"/>
    <property type="match status" value="1"/>
</dbReference>
<comment type="catalytic activity">
    <reaction evidence="11 12">
        <text>tRNA(Ser) + L-serine + ATP = L-seryl-tRNA(Ser) + AMP + diphosphate + H(+)</text>
        <dbReference type="Rhea" id="RHEA:12292"/>
        <dbReference type="Rhea" id="RHEA-COMP:9669"/>
        <dbReference type="Rhea" id="RHEA-COMP:9703"/>
        <dbReference type="ChEBI" id="CHEBI:15378"/>
        <dbReference type="ChEBI" id="CHEBI:30616"/>
        <dbReference type="ChEBI" id="CHEBI:33019"/>
        <dbReference type="ChEBI" id="CHEBI:33384"/>
        <dbReference type="ChEBI" id="CHEBI:78442"/>
        <dbReference type="ChEBI" id="CHEBI:78533"/>
        <dbReference type="ChEBI" id="CHEBI:456215"/>
        <dbReference type="EC" id="6.1.1.11"/>
    </reaction>
</comment>
<dbReference type="Gene3D" id="3.30.930.10">
    <property type="entry name" value="Bira Bifunctional Protein, Domain 2"/>
    <property type="match status" value="1"/>
</dbReference>
<feature type="binding site" evidence="13">
    <location>
        <position position="264"/>
    </location>
    <ligand>
        <name>L-serine</name>
        <dbReference type="ChEBI" id="CHEBI:33384"/>
    </ligand>
</feature>
<gene>
    <name evidence="12 17" type="primary">serS</name>
    <name evidence="17" type="ORF">GWO12_14135</name>
</gene>
<evidence type="ECO:0000256" key="3">
    <source>
        <dbReference type="ARBA" id="ARBA00010728"/>
    </source>
</evidence>
<feature type="binding site" evidence="12">
    <location>
        <begin position="233"/>
        <end position="235"/>
    </location>
    <ligand>
        <name>L-serine</name>
        <dbReference type="ChEBI" id="CHEBI:33384"/>
    </ligand>
</feature>
<evidence type="ECO:0000256" key="5">
    <source>
        <dbReference type="ARBA" id="ARBA00022598"/>
    </source>
</evidence>
<dbReference type="GO" id="GO:0005737">
    <property type="term" value="C:cytoplasm"/>
    <property type="evidence" value="ECO:0007669"/>
    <property type="project" value="UniProtKB-SubCell"/>
</dbReference>
<evidence type="ECO:0000256" key="12">
    <source>
        <dbReference type="HAMAP-Rule" id="MF_00176"/>
    </source>
</evidence>
<dbReference type="InterPro" id="IPR002317">
    <property type="entry name" value="Ser-tRNA-ligase_type_1"/>
</dbReference>
<evidence type="ECO:0000256" key="9">
    <source>
        <dbReference type="ARBA" id="ARBA00023146"/>
    </source>
</evidence>
<feature type="binding site" evidence="12 14">
    <location>
        <begin position="264"/>
        <end position="266"/>
    </location>
    <ligand>
        <name>ATP</name>
        <dbReference type="ChEBI" id="CHEBI:30616"/>
    </ligand>
</feature>
<dbReference type="GO" id="GO:0005524">
    <property type="term" value="F:ATP binding"/>
    <property type="evidence" value="ECO:0007669"/>
    <property type="project" value="UniProtKB-UniRule"/>
</dbReference>
<keyword evidence="7 12" id="KW-0067">ATP-binding</keyword>
<evidence type="ECO:0000256" key="14">
    <source>
        <dbReference type="PIRSR" id="PIRSR001529-2"/>
    </source>
</evidence>
<evidence type="ECO:0000256" key="10">
    <source>
        <dbReference type="ARBA" id="ARBA00047929"/>
    </source>
</evidence>
<reference evidence="17 18" key="1">
    <citation type="submission" date="2020-01" db="EMBL/GenBank/DDBJ databases">
        <title>Genomes assembled from Gulf of Kutch pelagic sediment metagenomes.</title>
        <authorList>
            <person name="Chandrashekar M."/>
            <person name="Mahajan M.S."/>
            <person name="Dave K.J."/>
            <person name="Vatsa P."/>
            <person name="Nathani N.M."/>
        </authorList>
    </citation>
    <scope>NUCLEOTIDE SEQUENCE [LARGE SCALE GENOMIC DNA]</scope>
    <source>
        <strain evidence="17">KS3-K002</strain>
    </source>
</reference>
<dbReference type="InterPro" id="IPR006195">
    <property type="entry name" value="aa-tRNA-synth_II"/>
</dbReference>
<dbReference type="EC" id="6.1.1.11" evidence="12"/>